<name>A0ABT2CDS5_9ACTN</name>
<dbReference type="PROSITE" id="PS50294">
    <property type="entry name" value="WD_REPEATS_REGION"/>
    <property type="match status" value="4"/>
</dbReference>
<evidence type="ECO:0000313" key="6">
    <source>
        <dbReference type="EMBL" id="MCS0634774.1"/>
    </source>
</evidence>
<dbReference type="CDD" id="cd00200">
    <property type="entry name" value="WD40"/>
    <property type="match status" value="1"/>
</dbReference>
<feature type="repeat" description="WD" evidence="3">
    <location>
        <begin position="877"/>
        <end position="909"/>
    </location>
</feature>
<evidence type="ECO:0000313" key="7">
    <source>
        <dbReference type="Proteomes" id="UP001431313"/>
    </source>
</evidence>
<gene>
    <name evidence="6" type="ORF">NX801_03690</name>
</gene>
<dbReference type="SUPFAM" id="SSF69322">
    <property type="entry name" value="Tricorn protease domain 2"/>
    <property type="match status" value="1"/>
</dbReference>
<dbReference type="PROSITE" id="PS50082">
    <property type="entry name" value="WD_REPEATS_2"/>
    <property type="match status" value="6"/>
</dbReference>
<dbReference type="InterPro" id="IPR036322">
    <property type="entry name" value="WD40_repeat_dom_sf"/>
</dbReference>
<dbReference type="SUPFAM" id="SSF52540">
    <property type="entry name" value="P-loop containing nucleoside triphosphate hydrolases"/>
    <property type="match status" value="1"/>
</dbReference>
<comment type="caution">
    <text evidence="6">The sequence shown here is derived from an EMBL/GenBank/DDBJ whole genome shotgun (WGS) entry which is preliminary data.</text>
</comment>
<proteinExistence type="predicted"/>
<feature type="domain" description="Novel STAND NTPase 1" evidence="5">
    <location>
        <begin position="49"/>
        <end position="489"/>
    </location>
</feature>
<dbReference type="RefSeq" id="WP_258785413.1">
    <property type="nucleotide sequence ID" value="NZ_JANUGQ010000002.1"/>
</dbReference>
<feature type="region of interest" description="Disordered" evidence="4">
    <location>
        <begin position="654"/>
        <end position="687"/>
    </location>
</feature>
<reference evidence="6" key="1">
    <citation type="submission" date="2022-08" db="EMBL/GenBank/DDBJ databases">
        <authorList>
            <person name="Somphong A."/>
            <person name="Phongsopitanun W."/>
        </authorList>
    </citation>
    <scope>NUCLEOTIDE SEQUENCE</scope>
    <source>
        <strain evidence="6">LP05-1</strain>
    </source>
</reference>
<dbReference type="PANTHER" id="PTHR19879">
    <property type="entry name" value="TRANSCRIPTION INITIATION FACTOR TFIID"/>
    <property type="match status" value="1"/>
</dbReference>
<feature type="compositionally biased region" description="Low complexity" evidence="4">
    <location>
        <begin position="661"/>
        <end position="674"/>
    </location>
</feature>
<dbReference type="Gene3D" id="2.130.10.10">
    <property type="entry name" value="YVTN repeat-like/Quinoprotein amine dehydrogenase"/>
    <property type="match status" value="4"/>
</dbReference>
<feature type="repeat" description="WD" evidence="3">
    <location>
        <begin position="923"/>
        <end position="956"/>
    </location>
</feature>
<accession>A0ABT2CDS5</accession>
<feature type="repeat" description="WD" evidence="3">
    <location>
        <begin position="1242"/>
        <end position="1283"/>
    </location>
</feature>
<dbReference type="SMART" id="SM00320">
    <property type="entry name" value="WD40"/>
    <property type="match status" value="12"/>
</dbReference>
<dbReference type="EMBL" id="JANUGQ010000002">
    <property type="protein sequence ID" value="MCS0634774.1"/>
    <property type="molecule type" value="Genomic_DNA"/>
</dbReference>
<dbReference type="PANTHER" id="PTHR19879:SF9">
    <property type="entry name" value="TRANSCRIPTION INITIATION FACTOR TFIID SUBUNIT 5"/>
    <property type="match status" value="1"/>
</dbReference>
<dbReference type="Proteomes" id="UP001431313">
    <property type="component" value="Unassembled WGS sequence"/>
</dbReference>
<feature type="repeat" description="WD" evidence="3">
    <location>
        <begin position="1203"/>
        <end position="1237"/>
    </location>
</feature>
<dbReference type="PROSITE" id="PS00678">
    <property type="entry name" value="WD_REPEATS_1"/>
    <property type="match status" value="1"/>
</dbReference>
<sequence>MSASVTGGGQIMQAAGDMIVVQAGVTLHFRYGDEEFTRATGTAAGDWCPYPGLRAFGDGESGLFFGREALLDRMLHRLDGCLAEGRPLTVVAPSGAGKSSLLRAGLVPALKRGQFDGSRHWSQLLLTPTGDPLGALAAGLDRLTGDGTPGAAVRDGADGERLAGLVRERLGPAPGGRFLLVVDQLEELFTLCGDPAARRAFVDVLAGLTGGEDPVALAVYGLRADFYGECAAHPHLREALARHQVVVGPMTGAEVRRAVVRPAALGGLSLAPGLVDVILRDLRGTGPAPDDGAYGAGRLPLLAHALRATWLARRGDTLTVDGYRDAGGIDGAVAATAEEVYEGLGPAGRQVARQLFLGLVRVGDGGEVTRRRRTRTDLGLVTGVPEAVVEVAERFTGARLLTQGAGWRENPGPEPLPERDDASADGEPAGPGASAVTTVTTVTVEVTHEALLWAWPRLRRWIGTVREGAPVRQEVEEAAVVWERGGRRDSSVLLRGARLELARSWAAATASGDRAPLVAEFLAASERQRRRARLAGRAAVAAVTVLALLTSALAVLALDRRREALEQRDNAIFDRVSAEADRRRATDASLAAQLDLVAHRMRPTPALRTQLTTEAGAVLPVPLPGRADLGPPLDFGRAGRLVTGGPALRLWDTSDPDRPVAADGAATGSASPGAGTAGDGPGTGSGVAAVAHNRRGDLLATGHLDGVLRLLDVSGARHPVLLAARSAAPRGSGVVGVRFSPDGRTLAVVVSSVVQTAQTGAVRLWDVTDPRRPRPLATVVSVRGQGISSADFSADGAALAVCGGTGPGRGRRLLVRLWDVTEPARPVALGGDLGGHTGVVNRVAFSPAGAVLATAGSDYRVLVWDLADPRRPRLRGTLFHGSPVSSVVFSPDGRMLATGENTGGVTLWNAGAPDRTRWLLPTLRGHSTLVGGLDFDPTGRVLASGGADGRVQLWRLPPTLAVLPGGWAAGALARSADGGLAAVAGGPYVTLWDVSDPARLTPLGGLPRLPATVNALAFRTGPDGRRVLATGDSGGGVRLWDLTVPARPLALGGPLPGQTKPVSALAFDAAGHTLAAASMRLEGGYIGGLRAWDVTDPGRPAALGGELPGEEFPVRGMAPAASGDRIYTGDVFNAIRVWRTGRGSPPSLLAARSGGHVIVALAAHPRAPLLATGSGDGTVQFWDASGTGPPGALGGPLPAGGIVNSLGFAPGGRLLAVGNAIGQIRLWDTAEPARTTAYGLPLTGHNGEVAALSFGPGDGTLLSAGGDGTVRLWQTDPGRAVATLCRATRTAMTPAVWRELVSPVLPYDPPCG</sequence>
<dbReference type="InterPro" id="IPR015943">
    <property type="entry name" value="WD40/YVTN_repeat-like_dom_sf"/>
</dbReference>
<dbReference type="InterPro" id="IPR020472">
    <property type="entry name" value="WD40_PAC1"/>
</dbReference>
<keyword evidence="2" id="KW-0677">Repeat</keyword>
<feature type="repeat" description="WD" evidence="3">
    <location>
        <begin position="833"/>
        <end position="874"/>
    </location>
</feature>
<keyword evidence="1 3" id="KW-0853">WD repeat</keyword>
<dbReference type="Pfam" id="PF00400">
    <property type="entry name" value="WD40"/>
    <property type="match status" value="5"/>
</dbReference>
<organism evidence="6 7">
    <name type="scientific">Streptomyces pyxinae</name>
    <dbReference type="NCBI Taxonomy" id="2970734"/>
    <lineage>
        <taxon>Bacteria</taxon>
        <taxon>Bacillati</taxon>
        <taxon>Actinomycetota</taxon>
        <taxon>Actinomycetes</taxon>
        <taxon>Kitasatosporales</taxon>
        <taxon>Streptomycetaceae</taxon>
        <taxon>Streptomyces</taxon>
    </lineage>
</organism>
<keyword evidence="7" id="KW-1185">Reference proteome</keyword>
<evidence type="ECO:0000256" key="1">
    <source>
        <dbReference type="ARBA" id="ARBA00022574"/>
    </source>
</evidence>
<evidence type="ECO:0000256" key="3">
    <source>
        <dbReference type="PROSITE-ProRule" id="PRU00221"/>
    </source>
</evidence>
<evidence type="ECO:0000256" key="4">
    <source>
        <dbReference type="SAM" id="MobiDB-lite"/>
    </source>
</evidence>
<dbReference type="Pfam" id="PF20703">
    <property type="entry name" value="nSTAND1"/>
    <property type="match status" value="1"/>
</dbReference>
<dbReference type="InterPro" id="IPR049052">
    <property type="entry name" value="nSTAND1"/>
</dbReference>
<dbReference type="PRINTS" id="PR00320">
    <property type="entry name" value="GPROTEINBRPT"/>
</dbReference>
<feature type="region of interest" description="Disordered" evidence="4">
    <location>
        <begin position="402"/>
        <end position="435"/>
    </location>
</feature>
<feature type="repeat" description="WD" evidence="3">
    <location>
        <begin position="1158"/>
        <end position="1183"/>
    </location>
</feature>
<dbReference type="InterPro" id="IPR019775">
    <property type="entry name" value="WD40_repeat_CS"/>
</dbReference>
<dbReference type="InterPro" id="IPR027417">
    <property type="entry name" value="P-loop_NTPase"/>
</dbReference>
<dbReference type="SUPFAM" id="SSF50978">
    <property type="entry name" value="WD40 repeat-like"/>
    <property type="match status" value="1"/>
</dbReference>
<evidence type="ECO:0000256" key="2">
    <source>
        <dbReference type="ARBA" id="ARBA00022737"/>
    </source>
</evidence>
<dbReference type="Gene3D" id="3.40.50.300">
    <property type="entry name" value="P-loop containing nucleotide triphosphate hydrolases"/>
    <property type="match status" value="1"/>
</dbReference>
<dbReference type="InterPro" id="IPR001680">
    <property type="entry name" value="WD40_rpt"/>
</dbReference>
<evidence type="ECO:0000259" key="5">
    <source>
        <dbReference type="Pfam" id="PF20703"/>
    </source>
</evidence>
<protein>
    <recommendedName>
        <fullName evidence="5">Novel STAND NTPase 1 domain-containing protein</fullName>
    </recommendedName>
</protein>
<feature type="compositionally biased region" description="Gly residues" evidence="4">
    <location>
        <begin position="675"/>
        <end position="685"/>
    </location>
</feature>